<dbReference type="InterPro" id="IPR017926">
    <property type="entry name" value="GATASE"/>
</dbReference>
<keyword evidence="8" id="KW-1185">Reference proteome</keyword>
<keyword evidence="7" id="KW-0378">Hydrolase</keyword>
<gene>
    <name evidence="7" type="ORF">KMW28_06585</name>
</gene>
<keyword evidence="1" id="KW-0436">Ligase</keyword>
<evidence type="ECO:0000256" key="1">
    <source>
        <dbReference type="ARBA" id="ARBA00022598"/>
    </source>
</evidence>
<reference evidence="7 8" key="1">
    <citation type="submission" date="2021-05" db="EMBL/GenBank/DDBJ databases">
        <title>Comparative genomic studies on the polysaccharide-degrading batcterial strains of the Flammeovirga genus.</title>
        <authorList>
            <person name="Zewei F."/>
            <person name="Zheng Z."/>
            <person name="Yu L."/>
            <person name="Ruyue G."/>
            <person name="Yanhong M."/>
            <person name="Yuanyuan C."/>
            <person name="Jingyan G."/>
            <person name="Wenjun H."/>
        </authorList>
    </citation>
    <scope>NUCLEOTIDE SEQUENCE [LARGE SCALE GENOMIC DNA]</scope>
    <source>
        <strain evidence="7 8">NBRC:100898</strain>
    </source>
</reference>
<dbReference type="PANTHER" id="PTHR11922">
    <property type="entry name" value="GMP SYNTHASE-RELATED"/>
    <property type="match status" value="1"/>
</dbReference>
<name>A0AAX1N6Z5_9BACT</name>
<organism evidence="7 8">
    <name type="scientific">Flammeovirga yaeyamensis</name>
    <dbReference type="NCBI Taxonomy" id="367791"/>
    <lineage>
        <taxon>Bacteria</taxon>
        <taxon>Pseudomonadati</taxon>
        <taxon>Bacteroidota</taxon>
        <taxon>Cytophagia</taxon>
        <taxon>Cytophagales</taxon>
        <taxon>Flammeovirgaceae</taxon>
        <taxon>Flammeovirga</taxon>
    </lineage>
</organism>
<dbReference type="Gene3D" id="3.40.50.880">
    <property type="match status" value="1"/>
</dbReference>
<dbReference type="GO" id="GO:0005524">
    <property type="term" value="F:ATP binding"/>
    <property type="evidence" value="ECO:0007669"/>
    <property type="project" value="UniProtKB-KW"/>
</dbReference>
<keyword evidence="5" id="KW-0067">ATP-binding</keyword>
<evidence type="ECO:0000259" key="6">
    <source>
        <dbReference type="Pfam" id="PF00117"/>
    </source>
</evidence>
<dbReference type="Proteomes" id="UP000678679">
    <property type="component" value="Chromosome 1"/>
</dbReference>
<proteinExistence type="predicted"/>
<dbReference type="RefSeq" id="WP_169664080.1">
    <property type="nucleotide sequence ID" value="NZ_CP076132.1"/>
</dbReference>
<keyword evidence="3" id="KW-0332">GMP biosynthesis</keyword>
<keyword evidence="2" id="KW-0547">Nucleotide-binding</keyword>
<protein>
    <submittedName>
        <fullName evidence="7">Gamma-glutamyl-gamma-aminobutyrate hydrolase family protein</fullName>
    </submittedName>
</protein>
<feature type="domain" description="Glutamine amidotransferase" evidence="6">
    <location>
        <begin position="7"/>
        <end position="185"/>
    </location>
</feature>
<dbReference type="PRINTS" id="PR00097">
    <property type="entry name" value="ANTSNTHASEII"/>
</dbReference>
<evidence type="ECO:0000256" key="2">
    <source>
        <dbReference type="ARBA" id="ARBA00022741"/>
    </source>
</evidence>
<evidence type="ECO:0000313" key="7">
    <source>
        <dbReference type="EMBL" id="QWG03244.1"/>
    </source>
</evidence>
<dbReference type="PRINTS" id="PR00096">
    <property type="entry name" value="GATASE"/>
</dbReference>
<dbReference type="AlphaFoldDB" id="A0AAX1N6Z5"/>
<dbReference type="GO" id="GO:0003921">
    <property type="term" value="F:GMP synthase activity"/>
    <property type="evidence" value="ECO:0007669"/>
    <property type="project" value="TreeGrafter"/>
</dbReference>
<evidence type="ECO:0000313" key="8">
    <source>
        <dbReference type="Proteomes" id="UP000678679"/>
    </source>
</evidence>
<dbReference type="SUPFAM" id="SSF52317">
    <property type="entry name" value="Class I glutamine amidotransferase-like"/>
    <property type="match status" value="1"/>
</dbReference>
<dbReference type="PANTHER" id="PTHR11922:SF2">
    <property type="entry name" value="GMP SYNTHASE [GLUTAMINE-HYDROLYZING]"/>
    <property type="match status" value="1"/>
</dbReference>
<sequence>MNEIKHLIINSGSTKTPQIADLLSKEGLDYTLIDLEKVTLDIFNSHDKIIISGAPILLHKEDPAPYIKLLSPLLELDKPVLGICFGHQMLGILEGGKVTLTQEKRDQEAIHQLIIDPLFEEISQDAEFIEDHCESVSITDHFLLLADSESCFNEAMKHKTKPWYGVQFHPEVSTTNGHQLIKNWLYFCS</sequence>
<dbReference type="GO" id="GO:0016787">
    <property type="term" value="F:hydrolase activity"/>
    <property type="evidence" value="ECO:0007669"/>
    <property type="project" value="UniProtKB-KW"/>
</dbReference>
<accession>A0AAX1N6Z5</accession>
<dbReference type="Pfam" id="PF00117">
    <property type="entry name" value="GATase"/>
    <property type="match status" value="1"/>
</dbReference>
<evidence type="ECO:0000256" key="4">
    <source>
        <dbReference type="ARBA" id="ARBA00022755"/>
    </source>
</evidence>
<dbReference type="InterPro" id="IPR029062">
    <property type="entry name" value="Class_I_gatase-like"/>
</dbReference>
<dbReference type="KEGG" id="fya:KMW28_06585"/>
<dbReference type="GO" id="GO:0005829">
    <property type="term" value="C:cytosol"/>
    <property type="evidence" value="ECO:0007669"/>
    <property type="project" value="TreeGrafter"/>
</dbReference>
<evidence type="ECO:0000256" key="3">
    <source>
        <dbReference type="ARBA" id="ARBA00022749"/>
    </source>
</evidence>
<keyword evidence="4" id="KW-0658">Purine biosynthesis</keyword>
<dbReference type="PROSITE" id="PS51273">
    <property type="entry name" value="GATASE_TYPE_1"/>
    <property type="match status" value="1"/>
</dbReference>
<evidence type="ECO:0000256" key="5">
    <source>
        <dbReference type="ARBA" id="ARBA00022840"/>
    </source>
</evidence>
<dbReference type="EMBL" id="CP076132">
    <property type="protein sequence ID" value="QWG03244.1"/>
    <property type="molecule type" value="Genomic_DNA"/>
</dbReference>